<dbReference type="Proteomes" id="UP001161409">
    <property type="component" value="Unassembled WGS sequence"/>
</dbReference>
<gene>
    <name evidence="1" type="ORF">GCM10007924_07920</name>
</gene>
<proteinExistence type="predicted"/>
<protein>
    <submittedName>
        <fullName evidence="1">Uncharacterized protein</fullName>
    </submittedName>
</protein>
<comment type="caution">
    <text evidence="1">The sequence shown here is derived from an EMBL/GenBank/DDBJ whole genome shotgun (WGS) entry which is preliminary data.</text>
</comment>
<reference evidence="1" key="1">
    <citation type="journal article" date="2014" name="Int. J. Syst. Evol. Microbiol.">
        <title>Complete genome of a new Firmicutes species belonging to the dominant human colonic microbiota ('Ruminococcus bicirculans') reveals two chromosomes and a selective capacity to utilize plant glucans.</title>
        <authorList>
            <consortium name="NISC Comparative Sequencing Program"/>
            <person name="Wegmann U."/>
            <person name="Louis P."/>
            <person name="Goesmann A."/>
            <person name="Henrissat B."/>
            <person name="Duncan S.H."/>
            <person name="Flint H.J."/>
        </authorList>
    </citation>
    <scope>NUCLEOTIDE SEQUENCE</scope>
    <source>
        <strain evidence="1">NBRC 103408</strain>
    </source>
</reference>
<evidence type="ECO:0000313" key="1">
    <source>
        <dbReference type="EMBL" id="GLQ05571.1"/>
    </source>
</evidence>
<reference evidence="1" key="2">
    <citation type="submission" date="2023-01" db="EMBL/GenBank/DDBJ databases">
        <title>Draft genome sequence of Sneathiella chinensis strain NBRC 103408.</title>
        <authorList>
            <person name="Sun Q."/>
            <person name="Mori K."/>
        </authorList>
    </citation>
    <scope>NUCLEOTIDE SEQUENCE</scope>
    <source>
        <strain evidence="1">NBRC 103408</strain>
    </source>
</reference>
<organism evidence="1 2">
    <name type="scientific">Sneathiella chinensis</name>
    <dbReference type="NCBI Taxonomy" id="349750"/>
    <lineage>
        <taxon>Bacteria</taxon>
        <taxon>Pseudomonadati</taxon>
        <taxon>Pseudomonadota</taxon>
        <taxon>Alphaproteobacteria</taxon>
        <taxon>Sneathiellales</taxon>
        <taxon>Sneathiellaceae</taxon>
        <taxon>Sneathiella</taxon>
    </lineage>
</organism>
<keyword evidence="2" id="KW-1185">Reference proteome</keyword>
<accession>A0ABQ5U2D6</accession>
<evidence type="ECO:0000313" key="2">
    <source>
        <dbReference type="Proteomes" id="UP001161409"/>
    </source>
</evidence>
<dbReference type="EMBL" id="BSNF01000001">
    <property type="protein sequence ID" value="GLQ05571.1"/>
    <property type="molecule type" value="Genomic_DNA"/>
</dbReference>
<name>A0ABQ5U2D6_9PROT</name>
<sequence>MDAGNSRCAPDNGITGGKFAEWVSAKFLSETRPPDPAEGASSAEALIAKSDDFARYRTQFANAARSLIDQRRCTEGEFHENGGWVKSSKHRNQPIYFMYCGGLTTANRLYLNAETGKIFR</sequence>